<dbReference type="Gene3D" id="3.40.50.1100">
    <property type="match status" value="2"/>
</dbReference>
<dbReference type="KEGG" id="abaw:D5400_09955"/>
<dbReference type="InterPro" id="IPR001926">
    <property type="entry name" value="TrpB-like_PALP"/>
</dbReference>
<sequence length="352" mass="38861">MTVDADYFRDLETPRLYNLSKSVLAASFPIMKLMPARYILDRAARQRDLRPGGRIVETTSGTFGMAVALLAAARDYRLTLVTASSLIDAKYQHRLQLLGAKVIAVDDPRGDGNQTGRLEAISGLVREDPAVYWTRQYDSDGNWLAYARLAEQLTKAMGQIDWLVGCIGTGGSLCGTGHFLRAIFPGLQIAAVDTHRSVLFGHPVGKRLLRGLGNSVLPANVRHELVDEIHWVGAYPAWQHCHHLLRRYGLFVGPTSGAAGLVGQWIGNAHPGARVAIIMPDEGYRHIDTVFSEAWLDNHPEWTSATLDAPTPISEITAGSEADWTCFPWARRSLEDVMRNDTVHRQTPRSST</sequence>
<keyword evidence="2" id="KW-0663">Pyridoxal phosphate</keyword>
<dbReference type="GO" id="GO:1901605">
    <property type="term" value="P:alpha-amino acid metabolic process"/>
    <property type="evidence" value="ECO:0007669"/>
    <property type="project" value="UniProtKB-ARBA"/>
</dbReference>
<dbReference type="PANTHER" id="PTHR10314">
    <property type="entry name" value="CYSTATHIONINE BETA-SYNTHASE"/>
    <property type="match status" value="1"/>
</dbReference>
<dbReference type="AlphaFoldDB" id="A0A3Q8XQT5"/>
<evidence type="ECO:0000313" key="5">
    <source>
        <dbReference type="Proteomes" id="UP000268192"/>
    </source>
</evidence>
<name>A0A3Q8XQT5_9HYPH</name>
<dbReference type="Pfam" id="PF00291">
    <property type="entry name" value="PALP"/>
    <property type="match status" value="1"/>
</dbReference>
<organism evidence="4 5">
    <name type="scientific">Georhizobium profundi</name>
    <dbReference type="NCBI Taxonomy" id="2341112"/>
    <lineage>
        <taxon>Bacteria</taxon>
        <taxon>Pseudomonadati</taxon>
        <taxon>Pseudomonadota</taxon>
        <taxon>Alphaproteobacteria</taxon>
        <taxon>Hyphomicrobiales</taxon>
        <taxon>Rhizobiaceae</taxon>
        <taxon>Georhizobium</taxon>
    </lineage>
</organism>
<dbReference type="InterPro" id="IPR050214">
    <property type="entry name" value="Cys_Synth/Cystath_Beta-Synth"/>
</dbReference>
<dbReference type="InterPro" id="IPR036052">
    <property type="entry name" value="TrpB-like_PALP_sf"/>
</dbReference>
<dbReference type="OrthoDB" id="9805733at2"/>
<dbReference type="EMBL" id="CP032509">
    <property type="protein sequence ID" value="AZN71550.1"/>
    <property type="molecule type" value="Genomic_DNA"/>
</dbReference>
<dbReference type="Proteomes" id="UP000268192">
    <property type="component" value="Chromosome"/>
</dbReference>
<gene>
    <name evidence="4" type="ORF">D5400_09955</name>
</gene>
<evidence type="ECO:0000259" key="3">
    <source>
        <dbReference type="Pfam" id="PF00291"/>
    </source>
</evidence>
<proteinExistence type="predicted"/>
<keyword evidence="5" id="KW-1185">Reference proteome</keyword>
<evidence type="ECO:0000256" key="2">
    <source>
        <dbReference type="ARBA" id="ARBA00022898"/>
    </source>
</evidence>
<reference evidence="4 5" key="1">
    <citation type="submission" date="2018-09" db="EMBL/GenBank/DDBJ databases">
        <title>Marinorhizobium profundi gen. nov., sp. nov., isolated from a deep-sea sediment sample from the New Britain Trench and proposal of Marinorhizobiaceae fam. nov. in the order Rhizobiales of the class Alphaproteobacteria.</title>
        <authorList>
            <person name="Cao J."/>
        </authorList>
    </citation>
    <scope>NUCLEOTIDE SEQUENCE [LARGE SCALE GENOMIC DNA]</scope>
    <source>
        <strain evidence="4 5">WS11</strain>
    </source>
</reference>
<evidence type="ECO:0000313" key="4">
    <source>
        <dbReference type="EMBL" id="AZN71550.1"/>
    </source>
</evidence>
<dbReference type="SUPFAM" id="SSF53686">
    <property type="entry name" value="Tryptophan synthase beta subunit-like PLP-dependent enzymes"/>
    <property type="match status" value="1"/>
</dbReference>
<evidence type="ECO:0000256" key="1">
    <source>
        <dbReference type="ARBA" id="ARBA00001933"/>
    </source>
</evidence>
<protein>
    <submittedName>
        <fullName evidence="4">Pyridoxal-phosphate dependent enzyme</fullName>
    </submittedName>
</protein>
<comment type="cofactor">
    <cofactor evidence="1">
        <name>pyridoxal 5'-phosphate</name>
        <dbReference type="ChEBI" id="CHEBI:597326"/>
    </cofactor>
</comment>
<feature type="domain" description="Tryptophan synthase beta chain-like PALP" evidence="3">
    <location>
        <begin position="31"/>
        <end position="280"/>
    </location>
</feature>
<accession>A0A3Q8XQT5</accession>
<dbReference type="RefSeq" id="WP_126009859.1">
    <property type="nucleotide sequence ID" value="NZ_CP032509.1"/>
</dbReference>